<dbReference type="EMBL" id="ADEG01000078">
    <property type="protein sequence ID" value="EFA91659.1"/>
    <property type="molecule type" value="Genomic_DNA"/>
</dbReference>
<protein>
    <submittedName>
        <fullName evidence="1">Uncharacterized protein</fullName>
    </submittedName>
</protein>
<keyword evidence="2" id="KW-1185">Reference proteome</keyword>
<gene>
    <name evidence="1" type="ORF">HMPREF0650_2347</name>
</gene>
<evidence type="ECO:0000313" key="1">
    <source>
        <dbReference type="EMBL" id="EFA91659.1"/>
    </source>
</evidence>
<dbReference type="AlphaFoldDB" id="D1W6Z9"/>
<reference evidence="1 2" key="1">
    <citation type="submission" date="2009-12" db="EMBL/GenBank/DDBJ databases">
        <title>Genome Sequence of Prevotella buccalis ATCC 35310.</title>
        <authorList>
            <person name="Durkin A.S."/>
            <person name="Madupu R."/>
            <person name="Torralba M."/>
            <person name="Methe B."/>
            <person name="Sutton G."/>
            <person name="Strausberg R.L."/>
            <person name="Nelson K.E."/>
        </authorList>
    </citation>
    <scope>NUCLEOTIDE SEQUENCE [LARGE SCALE GENOMIC DNA]</scope>
    <source>
        <strain evidence="1 2">ATCC 35310</strain>
    </source>
</reference>
<evidence type="ECO:0000313" key="2">
    <source>
        <dbReference type="Proteomes" id="UP000005283"/>
    </source>
</evidence>
<proteinExistence type="predicted"/>
<dbReference type="Proteomes" id="UP000005283">
    <property type="component" value="Unassembled WGS sequence"/>
</dbReference>
<sequence length="37" mass="4042">MLSKGSQNGSHQAVKILLQKCYTTDLSKLIGYLITTS</sequence>
<comment type="caution">
    <text evidence="1">The sequence shown here is derived from an EMBL/GenBank/DDBJ whole genome shotgun (WGS) entry which is preliminary data.</text>
</comment>
<organism evidence="1 2">
    <name type="scientific">Hoylesella buccalis ATCC 35310</name>
    <dbReference type="NCBI Taxonomy" id="679190"/>
    <lineage>
        <taxon>Bacteria</taxon>
        <taxon>Pseudomonadati</taxon>
        <taxon>Bacteroidota</taxon>
        <taxon>Bacteroidia</taxon>
        <taxon>Bacteroidales</taxon>
        <taxon>Prevotellaceae</taxon>
        <taxon>Hoylesella</taxon>
    </lineage>
</organism>
<accession>D1W6Z9</accession>
<name>D1W6Z9_9BACT</name>